<feature type="domain" description="Recombinase" evidence="3">
    <location>
        <begin position="156"/>
        <end position="311"/>
    </location>
</feature>
<dbReference type="GO" id="GO:0000150">
    <property type="term" value="F:DNA strand exchange activity"/>
    <property type="evidence" value="ECO:0007669"/>
    <property type="project" value="InterPro"/>
</dbReference>
<protein>
    <submittedName>
        <fullName evidence="4">Resolvase site-specific recombinase</fullName>
    </submittedName>
</protein>
<dbReference type="PROSITE" id="PS51736">
    <property type="entry name" value="RECOMBINASES_3"/>
    <property type="match status" value="1"/>
</dbReference>
<dbReference type="CDD" id="cd00338">
    <property type="entry name" value="Ser_Recombinase"/>
    <property type="match status" value="1"/>
</dbReference>
<proteinExistence type="predicted"/>
<dbReference type="InterPro" id="IPR006119">
    <property type="entry name" value="Resolv_N"/>
</dbReference>
<dbReference type="SUPFAM" id="SSF53041">
    <property type="entry name" value="Resolvase-like"/>
    <property type="match status" value="1"/>
</dbReference>
<dbReference type="InterPro" id="IPR025827">
    <property type="entry name" value="Zn_ribbon_recom_dom"/>
</dbReference>
<accession>A0A2X3C2T2</accession>
<organism evidence="4 5">
    <name type="scientific">Clostridium perfringens</name>
    <dbReference type="NCBI Taxonomy" id="1502"/>
    <lineage>
        <taxon>Bacteria</taxon>
        <taxon>Bacillati</taxon>
        <taxon>Bacillota</taxon>
        <taxon>Clostridia</taxon>
        <taxon>Eubacteriales</taxon>
        <taxon>Clostridiaceae</taxon>
        <taxon>Clostridium</taxon>
    </lineage>
</organism>
<evidence type="ECO:0000259" key="3">
    <source>
        <dbReference type="PROSITE" id="PS51737"/>
    </source>
</evidence>
<dbReference type="RefSeq" id="WP_111945098.1">
    <property type="nucleotide sequence ID" value="NZ_CATNYA010000003.1"/>
</dbReference>
<dbReference type="InterPro" id="IPR050639">
    <property type="entry name" value="SSR_resolvase"/>
</dbReference>
<reference evidence="4 5" key="1">
    <citation type="submission" date="2018-06" db="EMBL/GenBank/DDBJ databases">
        <authorList>
            <consortium name="Pathogen Informatics"/>
            <person name="Doyle S."/>
        </authorList>
    </citation>
    <scope>NUCLEOTIDE SEQUENCE [LARGE SCALE GENOMIC DNA]</scope>
    <source>
        <strain evidence="4 5">NCTC8081</strain>
    </source>
</reference>
<dbReference type="InterPro" id="IPR011109">
    <property type="entry name" value="DNA_bind_recombinase_dom"/>
</dbReference>
<name>A0A2X3C2T2_CLOPF</name>
<dbReference type="AlphaFoldDB" id="A0A2X3C2T2"/>
<dbReference type="Pfam" id="PF07508">
    <property type="entry name" value="Recombinase"/>
    <property type="match status" value="1"/>
</dbReference>
<dbReference type="EMBL" id="UAWO01000002">
    <property type="protein sequence ID" value="SQC06216.1"/>
    <property type="molecule type" value="Genomic_DNA"/>
</dbReference>
<dbReference type="PANTHER" id="PTHR30461">
    <property type="entry name" value="DNA-INVERTASE FROM LAMBDOID PROPHAGE"/>
    <property type="match status" value="1"/>
</dbReference>
<dbReference type="PROSITE" id="PS51737">
    <property type="entry name" value="RECOMBINASE_DNA_BIND"/>
    <property type="match status" value="1"/>
</dbReference>
<dbReference type="Pfam" id="PF00239">
    <property type="entry name" value="Resolvase"/>
    <property type="match status" value="1"/>
</dbReference>
<keyword evidence="1" id="KW-0175">Coiled coil</keyword>
<dbReference type="Pfam" id="PF13408">
    <property type="entry name" value="Zn_ribbon_recom"/>
    <property type="match status" value="1"/>
</dbReference>
<dbReference type="SMART" id="SM00857">
    <property type="entry name" value="Resolvase"/>
    <property type="match status" value="1"/>
</dbReference>
<dbReference type="GO" id="GO:0003677">
    <property type="term" value="F:DNA binding"/>
    <property type="evidence" value="ECO:0007669"/>
    <property type="project" value="InterPro"/>
</dbReference>
<dbReference type="InterPro" id="IPR036162">
    <property type="entry name" value="Resolvase-like_N_sf"/>
</dbReference>
<feature type="coiled-coil region" evidence="1">
    <location>
        <begin position="385"/>
        <end position="486"/>
    </location>
</feature>
<evidence type="ECO:0000259" key="2">
    <source>
        <dbReference type="PROSITE" id="PS51736"/>
    </source>
</evidence>
<sequence length="537" mass="61395">MKKAAIYTRKSKFTEKGDSIESQIKLCSKYLDNINIKDYCIYTDEGFSGKNTDRPEFQRMLSDAKAKKFDVIICYKFDRISRNVSDFSNLINNLNELNISFISVVEQFDTNSAIGRAMMYLCTVFSQLERETISQRITDNMYSLATKGYWLGGETPTGFRSEKKFFNSNNKQKMYSSLVPIKEELDLVKLIFNKYLEFNSISKIEKYLLSNNIKTKRNKDWSKASISLILRNPAYVKADEETFKYIESTGSKVYGNPDGKHGLLIYKKNKGRKGAKHDISEWIYAVSEHEGIIDSDIWVAIQKQIKKNAILAPALGTSNIALLTGLIRCAKCNSPMRVAYGKRNPKTNKKNYYYVCTLKTKSGKTRCDSKNLPGLDLDNLILDKLKEMSLDKNTLLKELNKYKDTIESNFHNDVLKNIQNNISKNNSMIDNLLNNVALSTDSEVTAILLEKISKLKDENKLLTQKIDDLKAELETQETLLNDCNSLITKLKYFSKFIDNSSIEEQKQLVSSVIEKVIADGDTGSIEIKFRPLLDFKI</sequence>
<dbReference type="InterPro" id="IPR038109">
    <property type="entry name" value="DNA_bind_recomb_sf"/>
</dbReference>
<dbReference type="Proteomes" id="UP000250234">
    <property type="component" value="Unassembled WGS sequence"/>
</dbReference>
<feature type="domain" description="Resolvase/invertase-type recombinase catalytic" evidence="2">
    <location>
        <begin position="3"/>
        <end position="148"/>
    </location>
</feature>
<dbReference type="Gene3D" id="3.40.50.1390">
    <property type="entry name" value="Resolvase, N-terminal catalytic domain"/>
    <property type="match status" value="1"/>
</dbReference>
<evidence type="ECO:0000313" key="4">
    <source>
        <dbReference type="EMBL" id="SQC06216.1"/>
    </source>
</evidence>
<evidence type="ECO:0000313" key="5">
    <source>
        <dbReference type="Proteomes" id="UP000250234"/>
    </source>
</evidence>
<gene>
    <name evidence="4" type="primary">hin_1</name>
    <name evidence="4" type="ORF">NCTC8081_00287</name>
</gene>
<dbReference type="PANTHER" id="PTHR30461:SF23">
    <property type="entry name" value="DNA RECOMBINASE-RELATED"/>
    <property type="match status" value="1"/>
</dbReference>
<dbReference type="Gene3D" id="3.90.1750.20">
    <property type="entry name" value="Putative Large Serine Recombinase, Chain B, Domain 2"/>
    <property type="match status" value="1"/>
</dbReference>
<evidence type="ECO:0000256" key="1">
    <source>
        <dbReference type="SAM" id="Coils"/>
    </source>
</evidence>